<feature type="compositionally biased region" description="Basic and acidic residues" evidence="1">
    <location>
        <begin position="483"/>
        <end position="494"/>
    </location>
</feature>
<dbReference type="AlphaFoldDB" id="A0AAD6VVL5"/>
<gene>
    <name evidence="2" type="ORF">GGX14DRAFT_388813</name>
</gene>
<name>A0AAD6VVL5_9AGAR</name>
<reference evidence="2" key="1">
    <citation type="submission" date="2023-03" db="EMBL/GenBank/DDBJ databases">
        <title>Massive genome expansion in bonnet fungi (Mycena s.s.) driven by repeated elements and novel gene families across ecological guilds.</title>
        <authorList>
            <consortium name="Lawrence Berkeley National Laboratory"/>
            <person name="Harder C.B."/>
            <person name="Miyauchi S."/>
            <person name="Viragh M."/>
            <person name="Kuo A."/>
            <person name="Thoen E."/>
            <person name="Andreopoulos B."/>
            <person name="Lu D."/>
            <person name="Skrede I."/>
            <person name="Drula E."/>
            <person name="Henrissat B."/>
            <person name="Morin E."/>
            <person name="Kohler A."/>
            <person name="Barry K."/>
            <person name="LaButti K."/>
            <person name="Morin E."/>
            <person name="Salamov A."/>
            <person name="Lipzen A."/>
            <person name="Mereny Z."/>
            <person name="Hegedus B."/>
            <person name="Baldrian P."/>
            <person name="Stursova M."/>
            <person name="Weitz H."/>
            <person name="Taylor A."/>
            <person name="Grigoriev I.V."/>
            <person name="Nagy L.G."/>
            <person name="Martin F."/>
            <person name="Kauserud H."/>
        </authorList>
    </citation>
    <scope>NUCLEOTIDE SEQUENCE</scope>
    <source>
        <strain evidence="2">9144</strain>
    </source>
</reference>
<comment type="caution">
    <text evidence="2">The sequence shown here is derived from an EMBL/GenBank/DDBJ whole genome shotgun (WGS) entry which is preliminary data.</text>
</comment>
<keyword evidence="3" id="KW-1185">Reference proteome</keyword>
<evidence type="ECO:0000313" key="2">
    <source>
        <dbReference type="EMBL" id="KAJ7221677.1"/>
    </source>
</evidence>
<dbReference type="Proteomes" id="UP001219525">
    <property type="component" value="Unassembled WGS sequence"/>
</dbReference>
<dbReference type="EMBL" id="JARJCW010000008">
    <property type="protein sequence ID" value="KAJ7221677.1"/>
    <property type="molecule type" value="Genomic_DNA"/>
</dbReference>
<sequence>MPHTFSASVSAGSALVLWGHCLLLPCEQRAALPQCATPVCLLASGLSLGCMAAWAARAACRSSMHAEDPNFRLSGSQRNADAFDVTNPSAKPLEHARQRAALKNNTNPDIAWLMAEIKTLPGHSQFVDHHRKVQQNAGIVASWNFMSLVSSTYFKQPSHIAGRENKKIKKKTIQQALDVGSTTLAEAENATRILKRYGENGTEPAQAVIDRVHLTEDKPQGARVLYPFLVNIRNYEGKESRESQIGHAEKTLLPLPKNAASALNLHIRTNPRVPRIPGRTVDDAACLAVCARRAALQATDSSGVASSRVRARSADGMHGVRLGGVTGFAARAPGVRRDRGIGSATHSRAWSTCTATNQWRRGSDGLGDPPASRAFCGSRAAYEGSGGARNFGGCAHVAEAFDVHGQQGRRVRRQGPCAVGVRRVLDAAACKLTCPRQTELTRNAPRVTTSAAAAQRHRRLADGSRRLRAAPATARGRRLAKGVTDRDQTGDQSRRHVGSGEQCGSIPHGPKHKAMEYIRELWEWDSRARESHWARESHHAGAGSGIPARWVRLGVCPRRFLPASPPP</sequence>
<feature type="region of interest" description="Disordered" evidence="1">
    <location>
        <begin position="469"/>
        <end position="510"/>
    </location>
</feature>
<accession>A0AAD6VVL5</accession>
<evidence type="ECO:0000313" key="3">
    <source>
        <dbReference type="Proteomes" id="UP001219525"/>
    </source>
</evidence>
<protein>
    <submittedName>
        <fullName evidence="2">Uncharacterized protein</fullName>
    </submittedName>
</protein>
<proteinExistence type="predicted"/>
<organism evidence="2 3">
    <name type="scientific">Mycena pura</name>
    <dbReference type="NCBI Taxonomy" id="153505"/>
    <lineage>
        <taxon>Eukaryota</taxon>
        <taxon>Fungi</taxon>
        <taxon>Dikarya</taxon>
        <taxon>Basidiomycota</taxon>
        <taxon>Agaricomycotina</taxon>
        <taxon>Agaricomycetes</taxon>
        <taxon>Agaricomycetidae</taxon>
        <taxon>Agaricales</taxon>
        <taxon>Marasmiineae</taxon>
        <taxon>Mycenaceae</taxon>
        <taxon>Mycena</taxon>
    </lineage>
</organism>
<evidence type="ECO:0000256" key="1">
    <source>
        <dbReference type="SAM" id="MobiDB-lite"/>
    </source>
</evidence>